<comment type="caution">
    <text evidence="1">The sequence shown here is derived from an EMBL/GenBank/DDBJ whole genome shotgun (WGS) entry which is preliminary data.</text>
</comment>
<protein>
    <submittedName>
        <fullName evidence="1">Uncharacterized protein</fullName>
    </submittedName>
</protein>
<name>A0ACC3D614_9PEZI</name>
<dbReference type="Proteomes" id="UP001186974">
    <property type="component" value="Unassembled WGS sequence"/>
</dbReference>
<organism evidence="1 2">
    <name type="scientific">Coniosporium uncinatum</name>
    <dbReference type="NCBI Taxonomy" id="93489"/>
    <lineage>
        <taxon>Eukaryota</taxon>
        <taxon>Fungi</taxon>
        <taxon>Dikarya</taxon>
        <taxon>Ascomycota</taxon>
        <taxon>Pezizomycotina</taxon>
        <taxon>Dothideomycetes</taxon>
        <taxon>Dothideomycetes incertae sedis</taxon>
        <taxon>Coniosporium</taxon>
    </lineage>
</organism>
<proteinExistence type="predicted"/>
<evidence type="ECO:0000313" key="1">
    <source>
        <dbReference type="EMBL" id="KAK3062457.1"/>
    </source>
</evidence>
<accession>A0ACC3D614</accession>
<gene>
    <name evidence="1" type="ORF">LTS18_004015</name>
</gene>
<reference evidence="1" key="1">
    <citation type="submission" date="2024-09" db="EMBL/GenBank/DDBJ databases">
        <title>Black Yeasts Isolated from many extreme environments.</title>
        <authorList>
            <person name="Coleine C."/>
            <person name="Stajich J.E."/>
            <person name="Selbmann L."/>
        </authorList>
    </citation>
    <scope>NUCLEOTIDE SEQUENCE</scope>
    <source>
        <strain evidence="1">CCFEE 5737</strain>
    </source>
</reference>
<sequence>MALTDLPNELLLGVVDHLTQHDLNVFSRTNRKLHDILGRELYKRDVRTDTNKALFWAAQWGSVPTLDPSLAAGANINAIADQTWYTALQYACSDNQVIMVALLLAKGADPRTGGPGSSNERTKRPPLYLACANCNLRRVDIIVKAGVHPDEVPSALGNALFFGDLDVVRRLIHHGVDLEKWLWCVQGTPLNFVLRKYRYTSNKDLLQLLLDAGASVNSPDARGEPPLMTWLSKASWPNETVTLLINHGANVDWKSREGVPLIHHAISTRSAFFLEALLNPGADIEAKPPIIDLPDYVGDTPLIRVAGTRNARTLKLVLRYEPDLQARNQEGQTALHIAAIAQNC</sequence>
<evidence type="ECO:0000313" key="2">
    <source>
        <dbReference type="Proteomes" id="UP001186974"/>
    </source>
</evidence>
<keyword evidence="2" id="KW-1185">Reference proteome</keyword>
<dbReference type="EMBL" id="JAWDJW010007282">
    <property type="protein sequence ID" value="KAK3062457.1"/>
    <property type="molecule type" value="Genomic_DNA"/>
</dbReference>